<protein>
    <submittedName>
        <fullName evidence="2">Uncharacterized protein</fullName>
    </submittedName>
</protein>
<proteinExistence type="predicted"/>
<reference evidence="2" key="2">
    <citation type="journal article" date="2015" name="Fish Shellfish Immunol.">
        <title>Early steps in the European eel (Anguilla anguilla)-Vibrio vulnificus interaction in the gills: Role of the RtxA13 toxin.</title>
        <authorList>
            <person name="Callol A."/>
            <person name="Pajuelo D."/>
            <person name="Ebbesson L."/>
            <person name="Teles M."/>
            <person name="MacKenzie S."/>
            <person name="Amaro C."/>
        </authorList>
    </citation>
    <scope>NUCLEOTIDE SEQUENCE</scope>
</reference>
<accession>A0A0E9Q610</accession>
<evidence type="ECO:0000256" key="1">
    <source>
        <dbReference type="SAM" id="MobiDB-lite"/>
    </source>
</evidence>
<dbReference type="AlphaFoldDB" id="A0A0E9Q610"/>
<reference evidence="2" key="1">
    <citation type="submission" date="2014-11" db="EMBL/GenBank/DDBJ databases">
        <authorList>
            <person name="Amaro Gonzalez C."/>
        </authorList>
    </citation>
    <scope>NUCLEOTIDE SEQUENCE</scope>
</reference>
<feature type="region of interest" description="Disordered" evidence="1">
    <location>
        <begin position="1"/>
        <end position="24"/>
    </location>
</feature>
<sequence>MHGGSTVLEHKMSLSFLQHQQHRE</sequence>
<evidence type="ECO:0000313" key="2">
    <source>
        <dbReference type="EMBL" id="JAH11962.1"/>
    </source>
</evidence>
<name>A0A0E9Q610_ANGAN</name>
<feature type="compositionally biased region" description="Polar residues" evidence="1">
    <location>
        <begin position="15"/>
        <end position="24"/>
    </location>
</feature>
<organism evidence="2">
    <name type="scientific">Anguilla anguilla</name>
    <name type="common">European freshwater eel</name>
    <name type="synonym">Muraena anguilla</name>
    <dbReference type="NCBI Taxonomy" id="7936"/>
    <lineage>
        <taxon>Eukaryota</taxon>
        <taxon>Metazoa</taxon>
        <taxon>Chordata</taxon>
        <taxon>Craniata</taxon>
        <taxon>Vertebrata</taxon>
        <taxon>Euteleostomi</taxon>
        <taxon>Actinopterygii</taxon>
        <taxon>Neopterygii</taxon>
        <taxon>Teleostei</taxon>
        <taxon>Anguilliformes</taxon>
        <taxon>Anguillidae</taxon>
        <taxon>Anguilla</taxon>
    </lineage>
</organism>
<dbReference type="EMBL" id="GBXM01096615">
    <property type="protein sequence ID" value="JAH11962.1"/>
    <property type="molecule type" value="Transcribed_RNA"/>
</dbReference>